<feature type="compositionally biased region" description="Basic and acidic residues" evidence="4">
    <location>
        <begin position="103"/>
        <end position="116"/>
    </location>
</feature>
<dbReference type="Pfam" id="PF09751">
    <property type="entry name" value="Es2"/>
    <property type="match status" value="2"/>
</dbReference>
<dbReference type="OrthoDB" id="19679at2759"/>
<comment type="subcellular location">
    <subcellularLocation>
        <location evidence="1">Nucleus</location>
    </subcellularLocation>
</comment>
<dbReference type="InterPro" id="IPR019148">
    <property type="entry name" value="Nuclear_protein_DGCR14_ESS-2"/>
</dbReference>
<feature type="compositionally biased region" description="Polar residues" evidence="4">
    <location>
        <begin position="709"/>
        <end position="718"/>
    </location>
</feature>
<dbReference type="GO" id="GO:0071013">
    <property type="term" value="C:catalytic step 2 spliceosome"/>
    <property type="evidence" value="ECO:0007669"/>
    <property type="project" value="TreeGrafter"/>
</dbReference>
<name>A0A4Q1BSL7_TREME</name>
<feature type="compositionally biased region" description="Acidic residues" evidence="4">
    <location>
        <begin position="157"/>
        <end position="169"/>
    </location>
</feature>
<feature type="region of interest" description="Disordered" evidence="4">
    <location>
        <begin position="667"/>
        <end position="718"/>
    </location>
</feature>
<dbReference type="AlphaFoldDB" id="A0A4Q1BSL7"/>
<accession>A0A4Q1BSL7</accession>
<sequence>MSNGQDGLIPRPGPPPRLIEGPRTGDRSLYQQHVLDEDTYTGALSHIITRDFFPNLPHIHATNAYLTALTNNDPELLSSAIRRLAALAQEKDDARSGSNNGQEQRDAEESRRRELENMGTPYITMPGNRRSLRTPIGARGWDTPDVRGESSTRRRDDDDDEEDVDESEGDKDRPGPSRPKKRRKPPAPPRVRDDLSLDAFQRNYTSEDNASFVQIVDAENKQRREERWGWAWEAERKAEQRRIEGEEKRRLLLEAVTSGNWRVDANGKRLVGGLDEGGRDRTEGEAWRERKMITSGDQPTHTAAGQLPKQVEGIVAEGTLVLHSAGQTSNALITQADAEASIIKPTPDLVEKELPVDHPLSRVLEEAGLPTTVLVSSEDGAIVPHREAVNGEGEGRGRGVEERERREKAEKEVMGEVRGDTLSLSGSGTDQWGYKTRNNFYFPADANTAPYPTSRNVVKSSEGARQAPPSISHANTRLQDEEEVRPAHTFREGSKRSSSPARSWIDAAVKGTPYRPGGKESDMPEINGYPLVPTNPTPLPQDLPSLLTWGTLLSTPRALDGNDDPLDLSGPSFKLPESKRRDELGRKLGDKAGRAMNERAKSFTPHRIGSTSTTTLSSVLLSAAEKTRKSSNGNKTPGQMLPPSTPKRQDNLTPAAKNLLQRSLGMSPMINSGKSGLGISTGARSRSAVMEKTTGWKNTTLGKREVGQRSWTPSPAHR</sequence>
<gene>
    <name evidence="5" type="ORF">M231_01664</name>
</gene>
<feature type="region of interest" description="Disordered" evidence="4">
    <location>
        <begin position="624"/>
        <end position="652"/>
    </location>
</feature>
<comment type="caution">
    <text evidence="5">The sequence shown here is derived from an EMBL/GenBank/DDBJ whole genome shotgun (WGS) entry which is preliminary data.</text>
</comment>
<dbReference type="STRING" id="5217.A0A4Q1BSL7"/>
<dbReference type="Proteomes" id="UP000289152">
    <property type="component" value="Unassembled WGS sequence"/>
</dbReference>
<protein>
    <recommendedName>
        <fullName evidence="7">Protein DGCR14</fullName>
    </recommendedName>
</protein>
<feature type="compositionally biased region" description="Basic and acidic residues" evidence="4">
    <location>
        <begin position="142"/>
        <end position="156"/>
    </location>
</feature>
<proteinExistence type="inferred from homology"/>
<feature type="region of interest" description="Disordered" evidence="4">
    <location>
        <begin position="1"/>
        <end position="24"/>
    </location>
</feature>
<dbReference type="EMBL" id="SDIL01000012">
    <property type="protein sequence ID" value="RXK41033.1"/>
    <property type="molecule type" value="Genomic_DNA"/>
</dbReference>
<feature type="region of interest" description="Disordered" evidence="4">
    <location>
        <begin position="557"/>
        <end position="590"/>
    </location>
</feature>
<evidence type="ECO:0008006" key="7">
    <source>
        <dbReference type="Google" id="ProtNLM"/>
    </source>
</evidence>
<dbReference type="VEuPathDB" id="FungiDB:TREMEDRAFT_13319"/>
<evidence type="ECO:0000256" key="3">
    <source>
        <dbReference type="ARBA" id="ARBA00023242"/>
    </source>
</evidence>
<reference evidence="5 6" key="1">
    <citation type="submission" date="2016-06" db="EMBL/GenBank/DDBJ databases">
        <title>Evolution of pathogenesis and genome organization in the Tremellales.</title>
        <authorList>
            <person name="Cuomo C."/>
            <person name="Litvintseva A."/>
            <person name="Heitman J."/>
            <person name="Chen Y."/>
            <person name="Sun S."/>
            <person name="Springer D."/>
            <person name="Dromer F."/>
            <person name="Young S."/>
            <person name="Zeng Q."/>
            <person name="Chapman S."/>
            <person name="Gujja S."/>
            <person name="Saif S."/>
            <person name="Birren B."/>
        </authorList>
    </citation>
    <scope>NUCLEOTIDE SEQUENCE [LARGE SCALE GENOMIC DNA]</scope>
    <source>
        <strain evidence="5 6">ATCC 28783</strain>
    </source>
</reference>
<keyword evidence="3" id="KW-0539">Nucleus</keyword>
<feature type="region of interest" description="Disordered" evidence="4">
    <location>
        <begin position="445"/>
        <end position="538"/>
    </location>
</feature>
<dbReference type="PANTHER" id="PTHR12940:SF0">
    <property type="entry name" value="SPLICING FACTOR ESS-2 HOMOLOG"/>
    <property type="match status" value="1"/>
</dbReference>
<feature type="compositionally biased region" description="Polar residues" evidence="4">
    <location>
        <begin position="450"/>
        <end position="459"/>
    </location>
</feature>
<feature type="compositionally biased region" description="Basic and acidic residues" evidence="4">
    <location>
        <begin position="576"/>
        <end position="590"/>
    </location>
</feature>
<keyword evidence="6" id="KW-1185">Reference proteome</keyword>
<evidence type="ECO:0000313" key="5">
    <source>
        <dbReference type="EMBL" id="RXK41033.1"/>
    </source>
</evidence>
<feature type="region of interest" description="Disordered" evidence="4">
    <location>
        <begin position="89"/>
        <end position="210"/>
    </location>
</feature>
<feature type="compositionally biased region" description="Basic and acidic residues" evidence="4">
    <location>
        <begin position="484"/>
        <end position="495"/>
    </location>
</feature>
<evidence type="ECO:0000256" key="2">
    <source>
        <dbReference type="ARBA" id="ARBA00009072"/>
    </source>
</evidence>
<evidence type="ECO:0000313" key="6">
    <source>
        <dbReference type="Proteomes" id="UP000289152"/>
    </source>
</evidence>
<evidence type="ECO:0000256" key="1">
    <source>
        <dbReference type="ARBA" id="ARBA00004123"/>
    </source>
</evidence>
<comment type="similarity">
    <text evidence="2">Belongs to the ESS2 family.</text>
</comment>
<organism evidence="5 6">
    <name type="scientific">Tremella mesenterica</name>
    <name type="common">Jelly fungus</name>
    <dbReference type="NCBI Taxonomy" id="5217"/>
    <lineage>
        <taxon>Eukaryota</taxon>
        <taxon>Fungi</taxon>
        <taxon>Dikarya</taxon>
        <taxon>Basidiomycota</taxon>
        <taxon>Agaricomycotina</taxon>
        <taxon>Tremellomycetes</taxon>
        <taxon>Tremellales</taxon>
        <taxon>Tremellaceae</taxon>
        <taxon>Tremella</taxon>
    </lineage>
</organism>
<dbReference type="InParanoid" id="A0A4Q1BSL7"/>
<evidence type="ECO:0000256" key="4">
    <source>
        <dbReference type="SAM" id="MobiDB-lite"/>
    </source>
</evidence>
<dbReference type="PANTHER" id="PTHR12940">
    <property type="entry name" value="ES-2 PROTEIN - RELATED"/>
    <property type="match status" value="1"/>
</dbReference>